<evidence type="ECO:0000313" key="8">
    <source>
        <dbReference type="EMBL" id="KZE43863.1"/>
    </source>
</evidence>
<reference evidence="9" key="1">
    <citation type="submission" date="2015-07" db="EMBL/GenBank/DDBJ databases">
        <title>Fjat-14235 jcm11544.</title>
        <authorList>
            <person name="Liu B."/>
            <person name="Wang J."/>
            <person name="Zhu Y."/>
            <person name="Liu G."/>
            <person name="Chen Q."/>
            <person name="Chen Z."/>
            <person name="Lan J."/>
            <person name="Che J."/>
            <person name="Ge C."/>
            <person name="Shi H."/>
            <person name="Pan Z."/>
            <person name="Liu X."/>
        </authorList>
    </citation>
    <scope>NUCLEOTIDE SEQUENCE [LARGE SCALE GENOMIC DNA]</scope>
    <source>
        <strain evidence="9">JCM 11544</strain>
    </source>
</reference>
<dbReference type="SUPFAM" id="SSF52518">
    <property type="entry name" value="Thiamin diphosphate-binding fold (THDP-binding)"/>
    <property type="match status" value="2"/>
</dbReference>
<proteinExistence type="inferred from homology"/>
<feature type="domain" description="Thiamine pyrophosphate enzyme central" evidence="4">
    <location>
        <begin position="198"/>
        <end position="320"/>
    </location>
</feature>
<dbReference type="CDD" id="cd02014">
    <property type="entry name" value="TPP_POX"/>
    <property type="match status" value="1"/>
</dbReference>
<dbReference type="InterPro" id="IPR011766">
    <property type="entry name" value="TPP_enzyme_TPP-bd"/>
</dbReference>
<evidence type="ECO:0000313" key="9">
    <source>
        <dbReference type="Proteomes" id="UP000037405"/>
    </source>
</evidence>
<keyword evidence="8" id="KW-0670">Pyruvate</keyword>
<dbReference type="EMBL" id="LGUE01000008">
    <property type="protein sequence ID" value="KON82863.1"/>
    <property type="molecule type" value="Genomic_DNA"/>
</dbReference>
<reference evidence="7" key="2">
    <citation type="submission" date="2015-07" db="EMBL/GenBank/DDBJ databases">
        <title>MeaNS - Measles Nucleotide Surveillance Program.</title>
        <authorList>
            <person name="Tran T."/>
            <person name="Druce J."/>
        </authorList>
    </citation>
    <scope>NUCLEOTIDE SEQUENCE</scope>
    <source>
        <strain evidence="7">JCM 11544</strain>
    </source>
</reference>
<dbReference type="Proteomes" id="UP000076510">
    <property type="component" value="Unassembled WGS sequence"/>
</dbReference>
<dbReference type="SUPFAM" id="SSF52467">
    <property type="entry name" value="DHS-like NAD/FAD-binding domain"/>
    <property type="match status" value="1"/>
</dbReference>
<dbReference type="InterPro" id="IPR047212">
    <property type="entry name" value="TPP_POXB-like"/>
</dbReference>
<comment type="caution">
    <text evidence="8">The sequence shown here is derived from an EMBL/GenBank/DDBJ whole genome shotgun (WGS) entry which is preliminary data.</text>
</comment>
<dbReference type="InterPro" id="IPR047211">
    <property type="entry name" value="POXB-like"/>
</dbReference>
<dbReference type="PATRIC" id="fig|189381.10.peg.2626"/>
<dbReference type="STRING" id="189381.GCA_900166615_00505"/>
<reference evidence="8" key="4">
    <citation type="submission" date="2016-01" db="EMBL/GenBank/DDBJ databases">
        <authorList>
            <person name="McClelland M."/>
            <person name="Jain A."/>
            <person name="Saraogi P."/>
            <person name="Mendelson R."/>
            <person name="Westerman R."/>
            <person name="SanMiguel P."/>
            <person name="Csonka L."/>
        </authorList>
    </citation>
    <scope>NUCLEOTIDE SEQUENCE</scope>
    <source>
        <strain evidence="8">M19</strain>
    </source>
</reference>
<dbReference type="OrthoDB" id="4494979at2"/>
<dbReference type="NCBIfam" id="NF006377">
    <property type="entry name" value="PRK08611.1"/>
    <property type="match status" value="1"/>
</dbReference>
<sequence length="573" mass="62930">MAKTLAGHAAADVLQNWDVQHIFGMPGDSINNFVDVLRGKKDDIEFIQIRHEEVAALAASSYAKLTGKIGVCMTIGGPGAIHLLNGLYDAKADGAPVLVLAGQVATTELGRDSFQEVHLARMFDDVSVYSETVASAEAFPDMLNQAIRTAYARNGVAVLVIPDDIPRDKIKNATSFTSSLTSFSRHIPQKEDLITGLNFIENAKRPVILAGTGTKAAKKELEAFADTIGAPIIFTLPAKGVLPDRHPLNLGQLGQIGTKPAYEAMEETDLMIMIGTSFPYRDYLPDDAEAIQVDVDPAQIGKRYPVSAGIVGDTALVLEEWNKHLQRRDDRSFLEECQKNMQNWWTHIGKDTEETSTPLKAPQVIPHIERIADEDAVLSVDVGNVTVWMARYFNITNQDFIISSWLATMGCGLPGAIASSLAYPDRQAIAVCGDGGFAMNMQDFVTAVKYKLPIIVVVLNNSRIGMIKYEQEAAGHLEYATELQEIDFAQFAKSCGGEGYHVKTYEDLGPAFDMAKASNKPVIIDVEIDLEPPLPGKITWEQAQGYTKHMMKKFYKDHSVEMPPLKKALKRLF</sequence>
<dbReference type="InterPro" id="IPR012000">
    <property type="entry name" value="Thiamin_PyroP_enz_cen_dom"/>
</dbReference>
<evidence type="ECO:0000259" key="4">
    <source>
        <dbReference type="Pfam" id="PF00205"/>
    </source>
</evidence>
<feature type="domain" description="Thiamine pyrophosphate enzyme TPP-binding" evidence="5">
    <location>
        <begin position="381"/>
        <end position="526"/>
    </location>
</feature>
<evidence type="ECO:0000259" key="5">
    <source>
        <dbReference type="Pfam" id="PF02775"/>
    </source>
</evidence>
<dbReference type="Pfam" id="PF00205">
    <property type="entry name" value="TPP_enzyme_M"/>
    <property type="match status" value="1"/>
</dbReference>
<gene>
    <name evidence="7" type="ORF">AF331_18605</name>
    <name evidence="8" type="ORF">AV649_08430</name>
</gene>
<dbReference type="InterPro" id="IPR029061">
    <property type="entry name" value="THDP-binding"/>
</dbReference>
<dbReference type="InterPro" id="IPR047210">
    <property type="entry name" value="TPP_PYR_POXB-like"/>
</dbReference>
<dbReference type="PROSITE" id="PS00187">
    <property type="entry name" value="TPP_ENZYMES"/>
    <property type="match status" value="1"/>
</dbReference>
<comment type="similarity">
    <text evidence="1 3">Belongs to the TPP enzyme family.</text>
</comment>
<evidence type="ECO:0000256" key="3">
    <source>
        <dbReference type="RuleBase" id="RU362132"/>
    </source>
</evidence>
<dbReference type="InterPro" id="IPR029035">
    <property type="entry name" value="DHS-like_NAD/FAD-binding_dom"/>
</dbReference>
<protein>
    <submittedName>
        <fullName evidence="8">Pyruvate oxidase</fullName>
    </submittedName>
</protein>
<evidence type="ECO:0000256" key="1">
    <source>
        <dbReference type="ARBA" id="ARBA00007812"/>
    </source>
</evidence>
<reference evidence="10" key="3">
    <citation type="submission" date="2016-01" db="EMBL/GenBank/DDBJ databases">
        <title>Whole genome sequencing of Bhargavaea cecembensis T14.</title>
        <authorList>
            <person name="Hong K.W."/>
        </authorList>
    </citation>
    <scope>NUCLEOTIDE SEQUENCE [LARGE SCALE GENOMIC DNA]</scope>
    <source>
        <strain evidence="10">M19</strain>
    </source>
</reference>
<dbReference type="EMBL" id="LQQY01000045">
    <property type="protein sequence ID" value="KZE43863.1"/>
    <property type="molecule type" value="Genomic_DNA"/>
</dbReference>
<dbReference type="RefSeq" id="WP_048012449.1">
    <property type="nucleotide sequence ID" value="NZ_CP047095.1"/>
</dbReference>
<dbReference type="Pfam" id="PF02776">
    <property type="entry name" value="TPP_enzyme_N"/>
    <property type="match status" value="1"/>
</dbReference>
<dbReference type="Proteomes" id="UP000037405">
    <property type="component" value="Unassembled WGS sequence"/>
</dbReference>
<accession>A0A0J5WF97</accession>
<dbReference type="Gene3D" id="3.40.50.970">
    <property type="match status" value="2"/>
</dbReference>
<dbReference type="Gene3D" id="3.40.50.1220">
    <property type="entry name" value="TPP-binding domain"/>
    <property type="match status" value="1"/>
</dbReference>
<keyword evidence="2 3" id="KW-0786">Thiamine pyrophosphate</keyword>
<evidence type="ECO:0000313" key="10">
    <source>
        <dbReference type="Proteomes" id="UP000076510"/>
    </source>
</evidence>
<evidence type="ECO:0000313" key="7">
    <source>
        <dbReference type="EMBL" id="KON82863.1"/>
    </source>
</evidence>
<dbReference type="InterPro" id="IPR012001">
    <property type="entry name" value="Thiamin_PyroP_enz_TPP-bd_dom"/>
</dbReference>
<evidence type="ECO:0000259" key="6">
    <source>
        <dbReference type="Pfam" id="PF02776"/>
    </source>
</evidence>
<organism evidence="8 10">
    <name type="scientific">Rossellomorea marisflavi</name>
    <dbReference type="NCBI Taxonomy" id="189381"/>
    <lineage>
        <taxon>Bacteria</taxon>
        <taxon>Bacillati</taxon>
        <taxon>Bacillota</taxon>
        <taxon>Bacilli</taxon>
        <taxon>Bacillales</taxon>
        <taxon>Bacillaceae</taxon>
        <taxon>Rossellomorea</taxon>
    </lineage>
</organism>
<keyword evidence="9" id="KW-1185">Reference proteome</keyword>
<dbReference type="PANTHER" id="PTHR42981:SF2">
    <property type="entry name" value="PYRUVATE DEHYDROGENASE [UBIQUINONE]"/>
    <property type="match status" value="1"/>
</dbReference>
<dbReference type="GO" id="GO:0030976">
    <property type="term" value="F:thiamine pyrophosphate binding"/>
    <property type="evidence" value="ECO:0007669"/>
    <property type="project" value="InterPro"/>
</dbReference>
<dbReference type="PANTHER" id="PTHR42981">
    <property type="entry name" value="PYRUVATE DEHYDROGENASE [UBIQUINONE]"/>
    <property type="match status" value="1"/>
</dbReference>
<dbReference type="GO" id="GO:0000287">
    <property type="term" value="F:magnesium ion binding"/>
    <property type="evidence" value="ECO:0007669"/>
    <property type="project" value="InterPro"/>
</dbReference>
<feature type="domain" description="Thiamine pyrophosphate enzyme N-terminal TPP-binding" evidence="6">
    <location>
        <begin position="7"/>
        <end position="118"/>
    </location>
</feature>
<evidence type="ECO:0000256" key="2">
    <source>
        <dbReference type="ARBA" id="ARBA00023052"/>
    </source>
</evidence>
<dbReference type="CDD" id="cd07039">
    <property type="entry name" value="TPP_PYR_POX"/>
    <property type="match status" value="1"/>
</dbReference>
<name>A0A0J5WF97_9BACI</name>
<dbReference type="GO" id="GO:0003824">
    <property type="term" value="F:catalytic activity"/>
    <property type="evidence" value="ECO:0007669"/>
    <property type="project" value="InterPro"/>
</dbReference>
<dbReference type="InterPro" id="IPR000399">
    <property type="entry name" value="TPP-bd_CS"/>
</dbReference>
<dbReference type="AlphaFoldDB" id="A0A0J5WF97"/>
<dbReference type="Pfam" id="PF02775">
    <property type="entry name" value="TPP_enzyme_C"/>
    <property type="match status" value="1"/>
</dbReference>